<gene>
    <name evidence="2" type="ORF">KIF53_19100</name>
</gene>
<accession>A0ABS7FI62</accession>
<dbReference type="Gene3D" id="3.40.190.10">
    <property type="entry name" value="Periplasmic binding protein-like II"/>
    <property type="match status" value="2"/>
</dbReference>
<proteinExistence type="predicted"/>
<name>A0ABS7FI62_9NEIS</name>
<dbReference type="SUPFAM" id="SSF53850">
    <property type="entry name" value="Periplasmic binding protein-like II"/>
    <property type="match status" value="1"/>
</dbReference>
<dbReference type="InterPro" id="IPR001638">
    <property type="entry name" value="Solute-binding_3/MltF_N"/>
</dbReference>
<organism evidence="2 3">
    <name type="scientific">Chromobacterium subtsugae</name>
    <dbReference type="NCBI Taxonomy" id="251747"/>
    <lineage>
        <taxon>Bacteria</taxon>
        <taxon>Pseudomonadati</taxon>
        <taxon>Pseudomonadota</taxon>
        <taxon>Betaproteobacteria</taxon>
        <taxon>Neisseriales</taxon>
        <taxon>Chromobacteriaceae</taxon>
        <taxon>Chromobacterium</taxon>
    </lineage>
</organism>
<comment type="caution">
    <text evidence="2">The sequence shown here is derived from an EMBL/GenBank/DDBJ whole genome shotgun (WGS) entry which is preliminary data.</text>
</comment>
<evidence type="ECO:0000313" key="3">
    <source>
        <dbReference type="Proteomes" id="UP000711178"/>
    </source>
</evidence>
<dbReference type="PANTHER" id="PTHR38834">
    <property type="entry name" value="PERIPLASMIC SUBSTRATE BINDING PROTEIN FAMILY 3"/>
    <property type="match status" value="1"/>
</dbReference>
<dbReference type="PANTHER" id="PTHR38834:SF3">
    <property type="entry name" value="SOLUTE-BINDING PROTEIN FAMILY 3_N-TERMINAL DOMAIN-CONTAINING PROTEIN"/>
    <property type="match status" value="1"/>
</dbReference>
<feature type="domain" description="Solute-binding protein family 3/N-terminal" evidence="1">
    <location>
        <begin position="49"/>
        <end position="249"/>
    </location>
</feature>
<sequence>MSAIPKFAFAALLACGAAGYGFSEPDADALALVTGEFPPYTGAALPQGGISAVLVREAFLAAGQPAPSIVFLPWKRAYSETEQGRFAASFPYTRDENREKAFLYSEPLHQDRFSYFARQDDEDARKGRWQGKRLCLPLGWTTAYVDADVRKYQLRLERPPTLENCLKMLNSDTVDLVSCNDFVADYAMRRLFGPRAPFAIADIGKAQSSELYLIVSRRRPDAERLIRQFNQGLAALRDSGRYQLLLRQYREQPPSR</sequence>
<dbReference type="EMBL" id="JAHDTB010000022">
    <property type="protein sequence ID" value="MBW8289747.1"/>
    <property type="molecule type" value="Genomic_DNA"/>
</dbReference>
<protein>
    <submittedName>
        <fullName evidence="2">Transporter substrate-binding domain-containing protein</fullName>
    </submittedName>
</protein>
<evidence type="ECO:0000259" key="1">
    <source>
        <dbReference type="Pfam" id="PF00497"/>
    </source>
</evidence>
<dbReference type="Proteomes" id="UP000711178">
    <property type="component" value="Unassembled WGS sequence"/>
</dbReference>
<dbReference type="Pfam" id="PF00497">
    <property type="entry name" value="SBP_bac_3"/>
    <property type="match status" value="1"/>
</dbReference>
<dbReference type="RefSeq" id="WP_052258430.1">
    <property type="nucleotide sequence ID" value="NZ_CP142381.1"/>
</dbReference>
<keyword evidence="3" id="KW-1185">Reference proteome</keyword>
<dbReference type="GeneID" id="89687248"/>
<reference evidence="2 3" key="1">
    <citation type="submission" date="2021-05" db="EMBL/GenBank/DDBJ databases">
        <title>Draft Whole Genome Sequencing Of Biosensor Chromobacterium violaceum Strain CV026 Reveals A Regulatory RNA In Chromobacterium violaceum Phenotype Regulatory Network.</title>
        <authorList>
            <person name="Hong K.W."/>
            <person name="Chan K.G."/>
            <person name="Chang C.-Y."/>
        </authorList>
    </citation>
    <scope>NUCLEOTIDE SEQUENCE [LARGE SCALE GENOMIC DNA]</scope>
    <source>
        <strain evidence="2 3">ATCC 31532</strain>
    </source>
</reference>
<evidence type="ECO:0000313" key="2">
    <source>
        <dbReference type="EMBL" id="MBW8289747.1"/>
    </source>
</evidence>